<dbReference type="KEGG" id="tpla:ElP_72580"/>
<sequence length="317" mass="35529">MEAWFVSSASEALAVKTEPTTYWTFFCNPRRWQIDDFLRSHRDEDDYRVIDWQATWFAPGQLGVVRVGVDTRTRGQLAGRRRLEPGIYAIVQVVDSPKLRPNSTDPYWLEAPPEGGEHLAVDIRYIKNLLDRPLLLESLKSDLAVTDRFLLDGFQGASMPLDPGTFHRILDLSGTEPHAFDAEPGDSLADLERRYAGASPEVKEVVSRHIERGPVAAKVKEATGYRCQVCLALGQNPFSFRKRDGEPYVEAHHVTFVSRLEPGSLGPSNIITVCADHHRQLHYGIVELAKDTAEEFVFVIDGVALRVPKISHIADTA</sequence>
<reference evidence="1 2" key="1">
    <citation type="submission" date="2019-02" db="EMBL/GenBank/DDBJ databases">
        <title>Deep-cultivation of Planctomycetes and their phenomic and genomic characterization uncovers novel biology.</title>
        <authorList>
            <person name="Wiegand S."/>
            <person name="Jogler M."/>
            <person name="Boedeker C."/>
            <person name="Pinto D."/>
            <person name="Vollmers J."/>
            <person name="Rivas-Marin E."/>
            <person name="Kohn T."/>
            <person name="Peeters S.H."/>
            <person name="Heuer A."/>
            <person name="Rast P."/>
            <person name="Oberbeckmann S."/>
            <person name="Bunk B."/>
            <person name="Jeske O."/>
            <person name="Meyerdierks A."/>
            <person name="Storesund J.E."/>
            <person name="Kallscheuer N."/>
            <person name="Luecker S."/>
            <person name="Lage O.M."/>
            <person name="Pohl T."/>
            <person name="Merkel B.J."/>
            <person name="Hornburger P."/>
            <person name="Mueller R.-W."/>
            <person name="Bruemmer F."/>
            <person name="Labrenz M."/>
            <person name="Spormann A.M."/>
            <person name="Op den Camp H."/>
            <person name="Overmann J."/>
            <person name="Amann R."/>
            <person name="Jetten M.S.M."/>
            <person name="Mascher T."/>
            <person name="Medema M.H."/>
            <person name="Devos D.P."/>
            <person name="Kaster A.-K."/>
            <person name="Ovreas L."/>
            <person name="Rohde M."/>
            <person name="Galperin M.Y."/>
            <person name="Jogler C."/>
        </authorList>
    </citation>
    <scope>NUCLEOTIDE SEQUENCE [LARGE SCALE GENOMIC DNA]</scope>
    <source>
        <strain evidence="1 2">ElP</strain>
        <plasmid evidence="2">pelp_1</plasmid>
    </source>
</reference>
<dbReference type="SUPFAM" id="SSF88697">
    <property type="entry name" value="PUA domain-like"/>
    <property type="match status" value="1"/>
</dbReference>
<dbReference type="AlphaFoldDB" id="A0A518HEM4"/>
<evidence type="ECO:0000313" key="2">
    <source>
        <dbReference type="Proteomes" id="UP000317835"/>
    </source>
</evidence>
<keyword evidence="2" id="KW-1185">Reference proteome</keyword>
<evidence type="ECO:0000313" key="1">
    <source>
        <dbReference type="EMBL" id="QDV39294.1"/>
    </source>
</evidence>
<dbReference type="EMBL" id="CP036427">
    <property type="protein sequence ID" value="QDV39294.1"/>
    <property type="molecule type" value="Genomic_DNA"/>
</dbReference>
<protein>
    <recommendedName>
        <fullName evidence="3">HNH nuclease domain-containing protein</fullName>
    </recommendedName>
</protein>
<geneLocation type="plasmid" evidence="2">
    <name>pelp_1</name>
</geneLocation>
<dbReference type="InterPro" id="IPR015947">
    <property type="entry name" value="PUA-like_sf"/>
</dbReference>
<name>A0A518HEM4_9BACT</name>
<proteinExistence type="predicted"/>
<accession>A0A518HEM4</accession>
<dbReference type="InterPro" id="IPR003615">
    <property type="entry name" value="HNH_nuc"/>
</dbReference>
<keyword evidence="1" id="KW-0614">Plasmid</keyword>
<gene>
    <name evidence="1" type="ORF">ElP_72580</name>
</gene>
<evidence type="ECO:0008006" key="3">
    <source>
        <dbReference type="Google" id="ProtNLM"/>
    </source>
</evidence>
<dbReference type="CDD" id="cd00085">
    <property type="entry name" value="HNHc"/>
    <property type="match status" value="1"/>
</dbReference>
<organism evidence="1 2">
    <name type="scientific">Tautonia plasticadhaerens</name>
    <dbReference type="NCBI Taxonomy" id="2527974"/>
    <lineage>
        <taxon>Bacteria</taxon>
        <taxon>Pseudomonadati</taxon>
        <taxon>Planctomycetota</taxon>
        <taxon>Planctomycetia</taxon>
        <taxon>Isosphaerales</taxon>
        <taxon>Isosphaeraceae</taxon>
        <taxon>Tautonia</taxon>
    </lineage>
</organism>
<dbReference type="Proteomes" id="UP000317835">
    <property type="component" value="Plasmid pElP_1"/>
</dbReference>